<accession>A0AAE3TDT5</accession>
<protein>
    <submittedName>
        <fullName evidence="1">PqqD family protein</fullName>
    </submittedName>
</protein>
<gene>
    <name evidence="1" type="ORF">P0M35_05130</name>
</gene>
<dbReference type="AlphaFoldDB" id="A0AAE3TDT5"/>
<dbReference type="Proteomes" id="UP001221302">
    <property type="component" value="Unassembled WGS sequence"/>
</dbReference>
<dbReference type="Pfam" id="PF05402">
    <property type="entry name" value="PqqD"/>
    <property type="match status" value="1"/>
</dbReference>
<reference evidence="1" key="1">
    <citation type="submission" date="2023-03" db="EMBL/GenBank/DDBJ databases">
        <title>Stygiobacter electus gen. nov., sp. nov., facultatively anaerobic thermotolerant bacterium of the class Ignavibacteria from a well of Yessentuki mineral water deposit.</title>
        <authorList>
            <person name="Podosokorskaya O.A."/>
            <person name="Elcheninov A.G."/>
            <person name="Petrova N.F."/>
            <person name="Zavarzina D.G."/>
            <person name="Kublanov I.V."/>
            <person name="Merkel A.Y."/>
        </authorList>
    </citation>
    <scope>NUCLEOTIDE SEQUENCE</scope>
    <source>
        <strain evidence="1">09-Me</strain>
    </source>
</reference>
<dbReference type="Gene3D" id="1.10.10.1150">
    <property type="entry name" value="Coenzyme PQQ synthesis protein D (PqqD)"/>
    <property type="match status" value="1"/>
</dbReference>
<sequence>MNFFERRKILKNTNSFDLTPIKLVDHEVEENGFVSLLMPKVYNKLMKLILEPKLKSKFIKIKLDEIGSSVWLSIDNKKNISVIAKELVDKFNDKIQPVEERLPKFFSQLYEQKFITFKELEGD</sequence>
<dbReference type="EMBL" id="JARGDL010000004">
    <property type="protein sequence ID" value="MDF1611523.1"/>
    <property type="molecule type" value="Genomic_DNA"/>
</dbReference>
<dbReference type="InterPro" id="IPR008792">
    <property type="entry name" value="PQQD"/>
</dbReference>
<dbReference type="RefSeq" id="WP_321535289.1">
    <property type="nucleotide sequence ID" value="NZ_JARGDL010000004.1"/>
</dbReference>
<name>A0AAE3TDT5_9BACT</name>
<proteinExistence type="predicted"/>
<keyword evidence="2" id="KW-1185">Reference proteome</keyword>
<comment type="caution">
    <text evidence="1">The sequence shown here is derived from an EMBL/GenBank/DDBJ whole genome shotgun (WGS) entry which is preliminary data.</text>
</comment>
<dbReference type="InterPro" id="IPR041881">
    <property type="entry name" value="PqqD_sf"/>
</dbReference>
<evidence type="ECO:0000313" key="2">
    <source>
        <dbReference type="Proteomes" id="UP001221302"/>
    </source>
</evidence>
<evidence type="ECO:0000313" key="1">
    <source>
        <dbReference type="EMBL" id="MDF1611523.1"/>
    </source>
</evidence>
<organism evidence="1 2">
    <name type="scientific">Stygiobacter electus</name>
    <dbReference type="NCBI Taxonomy" id="3032292"/>
    <lineage>
        <taxon>Bacteria</taxon>
        <taxon>Pseudomonadati</taxon>
        <taxon>Ignavibacteriota</taxon>
        <taxon>Ignavibacteria</taxon>
        <taxon>Ignavibacteriales</taxon>
        <taxon>Melioribacteraceae</taxon>
        <taxon>Stygiobacter</taxon>
    </lineage>
</organism>